<keyword evidence="3" id="KW-1185">Reference proteome</keyword>
<proteinExistence type="predicted"/>
<dbReference type="AlphaFoldDB" id="A0A923S1M9"/>
<evidence type="ECO:0000313" key="2">
    <source>
        <dbReference type="EMBL" id="MBC5764599.1"/>
    </source>
</evidence>
<gene>
    <name evidence="2" type="ORF">H8R02_09075</name>
</gene>
<feature type="region of interest" description="Disordered" evidence="1">
    <location>
        <begin position="40"/>
        <end position="59"/>
    </location>
</feature>
<organism evidence="2 3">
    <name type="scientific">Ramlibacter albus</name>
    <dbReference type="NCBI Taxonomy" id="2079448"/>
    <lineage>
        <taxon>Bacteria</taxon>
        <taxon>Pseudomonadati</taxon>
        <taxon>Pseudomonadota</taxon>
        <taxon>Betaproteobacteria</taxon>
        <taxon>Burkholderiales</taxon>
        <taxon>Comamonadaceae</taxon>
        <taxon>Ramlibacter</taxon>
    </lineage>
</organism>
<comment type="caution">
    <text evidence="2">The sequence shown here is derived from an EMBL/GenBank/DDBJ whole genome shotgun (WGS) entry which is preliminary data.</text>
</comment>
<protein>
    <submittedName>
        <fullName evidence="2">Uncharacterized protein</fullName>
    </submittedName>
</protein>
<accession>A0A923S1M9</accession>
<name>A0A923S1M9_9BURK</name>
<dbReference type="EMBL" id="JACORU010000002">
    <property type="protein sequence ID" value="MBC5764599.1"/>
    <property type="molecule type" value="Genomic_DNA"/>
</dbReference>
<dbReference type="Proteomes" id="UP000596827">
    <property type="component" value="Unassembled WGS sequence"/>
</dbReference>
<sequence>MSGWHVVGWKLDRAQRDELLGRFRPKYDNAVADHVTLKAGVDSKTPKPGAKQGEIVGRADDGKGVEAMVVRIDGSTDRPGGGTYHITWSLAEGRKAKESNDVIAARGWEAIDPPVPVQLEGAMF</sequence>
<dbReference type="RefSeq" id="WP_187081058.1">
    <property type="nucleotide sequence ID" value="NZ_JACORU010000002.1"/>
</dbReference>
<evidence type="ECO:0000313" key="3">
    <source>
        <dbReference type="Proteomes" id="UP000596827"/>
    </source>
</evidence>
<evidence type="ECO:0000256" key="1">
    <source>
        <dbReference type="SAM" id="MobiDB-lite"/>
    </source>
</evidence>
<reference evidence="2" key="1">
    <citation type="submission" date="2020-08" db="EMBL/GenBank/DDBJ databases">
        <title>Ramlibacter sp. GTP1 16S ribosomal RNA gene genome sequencing and assembly.</title>
        <authorList>
            <person name="Kang M."/>
        </authorList>
    </citation>
    <scope>NUCLEOTIDE SEQUENCE</scope>
    <source>
        <strain evidence="2">GTP1</strain>
    </source>
</reference>